<dbReference type="EMBL" id="QJKJ01001752">
    <property type="protein sequence ID" value="RDY06098.1"/>
    <property type="molecule type" value="Genomic_DNA"/>
</dbReference>
<reference evidence="3" key="1">
    <citation type="submission" date="2018-05" db="EMBL/GenBank/DDBJ databases">
        <title>Draft genome of Mucuna pruriens seed.</title>
        <authorList>
            <person name="Nnadi N.E."/>
            <person name="Vos R."/>
            <person name="Hasami M.H."/>
            <person name="Devisetty U.K."/>
            <person name="Aguiy J.C."/>
        </authorList>
    </citation>
    <scope>NUCLEOTIDE SEQUENCE [LARGE SCALE GENOMIC DNA]</scope>
    <source>
        <strain evidence="3">JCA_2017</strain>
    </source>
</reference>
<feature type="domain" description="Retrotransposon gag" evidence="2">
    <location>
        <begin position="141"/>
        <end position="226"/>
    </location>
</feature>
<gene>
    <name evidence="3" type="ORF">CR513_09969</name>
</gene>
<dbReference type="Pfam" id="PF03732">
    <property type="entry name" value="Retrotrans_gag"/>
    <property type="match status" value="1"/>
</dbReference>
<name>A0A371HTJ1_MUCPR</name>
<accession>A0A371HTJ1</accession>
<dbReference type="PANTHER" id="PTHR33223:SF10">
    <property type="entry name" value="AMINOTRANSFERASE-LIKE PLANT MOBILE DOMAIN-CONTAINING PROTEIN"/>
    <property type="match status" value="1"/>
</dbReference>
<dbReference type="AlphaFoldDB" id="A0A371HTJ1"/>
<proteinExistence type="predicted"/>
<dbReference type="Proteomes" id="UP000257109">
    <property type="component" value="Unassembled WGS sequence"/>
</dbReference>
<dbReference type="STRING" id="157652.A0A371HTJ1"/>
<evidence type="ECO:0000313" key="3">
    <source>
        <dbReference type="EMBL" id="RDY06098.1"/>
    </source>
</evidence>
<feature type="coiled-coil region" evidence="1">
    <location>
        <begin position="12"/>
        <end position="92"/>
    </location>
</feature>
<dbReference type="PANTHER" id="PTHR33223">
    <property type="entry name" value="CCHC-TYPE DOMAIN-CONTAINING PROTEIN"/>
    <property type="match status" value="1"/>
</dbReference>
<dbReference type="InterPro" id="IPR005162">
    <property type="entry name" value="Retrotrans_gag_dom"/>
</dbReference>
<feature type="non-terminal residue" evidence="3">
    <location>
        <position position="1"/>
    </location>
</feature>
<keyword evidence="4" id="KW-1185">Reference proteome</keyword>
<sequence length="311" mass="36124">MPITRNQASSTNEGEEDTLQRLLRAVASLQARSDEQSRLSVKVEQRHAKAKERCRRVEERHLDAMRAAKRREEELRQQIAAIRAEKERDQEEEIDETPIPPNFREVVVEPFDESQDPHAHLQAFQTQMYISGGNDRLSCRLFLGMLRGVAMQWMATLPPRSIQTFKDLASSFLSEFAVNKVKRLEIADLFDIRQTEGESLKNYLARFNNATKGLRAGPFSDALALRKPVNMEEDQYKRWRSERRAELKEVRQTAKAREDKRPMLARVNEQAQRFTPLIEKRAQMMHEICHTSLLEYPMEAKGKLMGKEKSS</sequence>
<organism evidence="3 4">
    <name type="scientific">Mucuna pruriens</name>
    <name type="common">Velvet bean</name>
    <name type="synonym">Dolichos pruriens</name>
    <dbReference type="NCBI Taxonomy" id="157652"/>
    <lineage>
        <taxon>Eukaryota</taxon>
        <taxon>Viridiplantae</taxon>
        <taxon>Streptophyta</taxon>
        <taxon>Embryophyta</taxon>
        <taxon>Tracheophyta</taxon>
        <taxon>Spermatophyta</taxon>
        <taxon>Magnoliopsida</taxon>
        <taxon>eudicotyledons</taxon>
        <taxon>Gunneridae</taxon>
        <taxon>Pentapetalae</taxon>
        <taxon>rosids</taxon>
        <taxon>fabids</taxon>
        <taxon>Fabales</taxon>
        <taxon>Fabaceae</taxon>
        <taxon>Papilionoideae</taxon>
        <taxon>50 kb inversion clade</taxon>
        <taxon>NPAAA clade</taxon>
        <taxon>indigoferoid/millettioid clade</taxon>
        <taxon>Phaseoleae</taxon>
        <taxon>Mucuna</taxon>
    </lineage>
</organism>
<evidence type="ECO:0000313" key="4">
    <source>
        <dbReference type="Proteomes" id="UP000257109"/>
    </source>
</evidence>
<keyword evidence="1" id="KW-0175">Coiled coil</keyword>
<comment type="caution">
    <text evidence="3">The sequence shown here is derived from an EMBL/GenBank/DDBJ whole genome shotgun (WGS) entry which is preliminary data.</text>
</comment>
<protein>
    <recommendedName>
        <fullName evidence="2">Retrotransposon gag domain-containing protein</fullName>
    </recommendedName>
</protein>
<evidence type="ECO:0000259" key="2">
    <source>
        <dbReference type="Pfam" id="PF03732"/>
    </source>
</evidence>
<evidence type="ECO:0000256" key="1">
    <source>
        <dbReference type="SAM" id="Coils"/>
    </source>
</evidence>